<keyword evidence="4" id="KW-0808">Transferase</keyword>
<evidence type="ECO:0000259" key="6">
    <source>
        <dbReference type="PROSITE" id="PS51096"/>
    </source>
</evidence>
<dbReference type="GO" id="GO:0047324">
    <property type="term" value="F:phosphoenolpyruvate-glycerone phosphotransferase activity"/>
    <property type="evidence" value="ECO:0007669"/>
    <property type="project" value="UniProtKB-EC"/>
</dbReference>
<reference evidence="7" key="2">
    <citation type="submission" date="2020-09" db="EMBL/GenBank/DDBJ databases">
        <authorList>
            <person name="Sun Q."/>
            <person name="Ohkuma M."/>
        </authorList>
    </citation>
    <scope>NUCLEOTIDE SEQUENCE</scope>
    <source>
        <strain evidence="7">JCM 15325</strain>
    </source>
</reference>
<evidence type="ECO:0000256" key="1">
    <source>
        <dbReference type="ARBA" id="ARBA00001113"/>
    </source>
</evidence>
<dbReference type="Gene3D" id="3.40.50.510">
    <property type="entry name" value="Phosphotransferase system, mannose-type IIA component"/>
    <property type="match status" value="1"/>
</dbReference>
<keyword evidence="7" id="KW-0418">Kinase</keyword>
<evidence type="ECO:0000256" key="4">
    <source>
        <dbReference type="ARBA" id="ARBA00022679"/>
    </source>
</evidence>
<reference evidence="7" key="1">
    <citation type="journal article" date="2014" name="Int. J. Syst. Evol. Microbiol.">
        <title>Complete genome sequence of Corynebacterium casei LMG S-19264T (=DSM 44701T), isolated from a smear-ripened cheese.</title>
        <authorList>
            <consortium name="US DOE Joint Genome Institute (JGI-PGF)"/>
            <person name="Walter F."/>
            <person name="Albersmeier A."/>
            <person name="Kalinowski J."/>
            <person name="Ruckert C."/>
        </authorList>
    </citation>
    <scope>NUCLEOTIDE SEQUENCE</scope>
    <source>
        <strain evidence="7">JCM 15325</strain>
    </source>
</reference>
<evidence type="ECO:0000313" key="8">
    <source>
        <dbReference type="Proteomes" id="UP000654670"/>
    </source>
</evidence>
<dbReference type="GO" id="GO:0019563">
    <property type="term" value="P:glycerol catabolic process"/>
    <property type="evidence" value="ECO:0007669"/>
    <property type="project" value="InterPro"/>
</dbReference>
<dbReference type="AlphaFoldDB" id="A0A917S1U2"/>
<dbReference type="Pfam" id="PF03610">
    <property type="entry name" value="EIIA-man"/>
    <property type="match status" value="1"/>
</dbReference>
<dbReference type="NCBIfam" id="TIGR02364">
    <property type="entry name" value="dha_pts"/>
    <property type="match status" value="1"/>
</dbReference>
<dbReference type="SUPFAM" id="SSF53062">
    <property type="entry name" value="PTS system fructose IIA component-like"/>
    <property type="match status" value="1"/>
</dbReference>
<name>A0A917S1U2_9BACL</name>
<dbReference type="PROSITE" id="PS51096">
    <property type="entry name" value="PTS_EIIA_TYPE_4"/>
    <property type="match status" value="1"/>
</dbReference>
<dbReference type="RefSeq" id="WP_188802173.1">
    <property type="nucleotide sequence ID" value="NZ_BMOK01000004.1"/>
</dbReference>
<dbReference type="PANTHER" id="PTHR38594">
    <property type="entry name" value="PEP-DEPENDENT DIHYDROXYACETONE KINASE, PHOSPHORYL DONOR SUBUNIT DHAM"/>
    <property type="match status" value="1"/>
</dbReference>
<dbReference type="GO" id="GO:0009401">
    <property type="term" value="P:phosphoenolpyruvate-dependent sugar phosphotransferase system"/>
    <property type="evidence" value="ECO:0007669"/>
    <property type="project" value="InterPro"/>
</dbReference>
<dbReference type="PANTHER" id="PTHR38594:SF1">
    <property type="entry name" value="PEP-DEPENDENT DIHYDROXYACETONE KINASE, PHOSPHORYL DONOR SUBUNIT DHAM"/>
    <property type="match status" value="1"/>
</dbReference>
<comment type="function">
    <text evidence="2">Component of the dihydroxyacetone kinase complex, which is responsible for the phosphoenolpyruvate (PEP)-dependent phosphorylation of dihydroxyacetone. DhaM serves as the phosphoryl donor. Is phosphorylated by phosphoenolpyruvate in an EI- and HPr-dependent reaction, and a phosphorelay system on histidine residues finally leads to phosphoryl transfer to DhaL and dihydroxyacetone.</text>
</comment>
<dbReference type="GO" id="GO:0016020">
    <property type="term" value="C:membrane"/>
    <property type="evidence" value="ECO:0007669"/>
    <property type="project" value="InterPro"/>
</dbReference>
<organism evidence="7 8">
    <name type="scientific">Sporolactobacillus putidus</name>
    <dbReference type="NCBI Taxonomy" id="492735"/>
    <lineage>
        <taxon>Bacteria</taxon>
        <taxon>Bacillati</taxon>
        <taxon>Bacillota</taxon>
        <taxon>Bacilli</taxon>
        <taxon>Bacillales</taxon>
        <taxon>Sporolactobacillaceae</taxon>
        <taxon>Sporolactobacillus</taxon>
    </lineage>
</organism>
<comment type="subunit">
    <text evidence="5">Homodimer. The dihydroxyacetone kinase complex is composed of a homodimer of DhaM, a homodimer of DhaK and the subunit DhaL.</text>
</comment>
<dbReference type="EMBL" id="BMOK01000004">
    <property type="protein sequence ID" value="GGL49390.1"/>
    <property type="molecule type" value="Genomic_DNA"/>
</dbReference>
<evidence type="ECO:0000256" key="5">
    <source>
        <dbReference type="ARBA" id="ARBA00046577"/>
    </source>
</evidence>
<dbReference type="InterPro" id="IPR012844">
    <property type="entry name" value="DhaM_N"/>
</dbReference>
<proteinExistence type="predicted"/>
<gene>
    <name evidence="7" type="ORF">GCM10007968_11890</name>
</gene>
<evidence type="ECO:0000256" key="3">
    <source>
        <dbReference type="ARBA" id="ARBA00012095"/>
    </source>
</evidence>
<evidence type="ECO:0000256" key="2">
    <source>
        <dbReference type="ARBA" id="ARBA00002788"/>
    </source>
</evidence>
<dbReference type="InterPro" id="IPR004701">
    <property type="entry name" value="PTS_EIIA_man-typ"/>
</dbReference>
<dbReference type="InterPro" id="IPR039643">
    <property type="entry name" value="DhaM"/>
</dbReference>
<comment type="catalytic activity">
    <reaction evidence="1">
        <text>dihydroxyacetone + phosphoenolpyruvate = dihydroxyacetone phosphate + pyruvate</text>
        <dbReference type="Rhea" id="RHEA:18381"/>
        <dbReference type="ChEBI" id="CHEBI:15361"/>
        <dbReference type="ChEBI" id="CHEBI:16016"/>
        <dbReference type="ChEBI" id="CHEBI:57642"/>
        <dbReference type="ChEBI" id="CHEBI:58702"/>
        <dbReference type="EC" id="2.7.1.121"/>
    </reaction>
</comment>
<evidence type="ECO:0000313" key="7">
    <source>
        <dbReference type="EMBL" id="GGL49390.1"/>
    </source>
</evidence>
<protein>
    <recommendedName>
        <fullName evidence="3">phosphoenolpyruvate--glycerone phosphotransferase</fullName>
        <ecNumber evidence="3">2.7.1.121</ecNumber>
    </recommendedName>
</protein>
<sequence length="123" mass="13140">MSDYGVLLVSHVPQIVEGLSILLREVAPDVAITAAGGTDDGGVGTSFDKIQTAVLKNAGESLLAFYDLGSSKMNLDMVAELSDKKIEIFDTAFIEGAYTATALLQAKVPYHEILKQLEPLKVK</sequence>
<dbReference type="Proteomes" id="UP000654670">
    <property type="component" value="Unassembled WGS sequence"/>
</dbReference>
<feature type="domain" description="PTS EIIA type-4" evidence="6">
    <location>
        <begin position="3"/>
        <end position="123"/>
    </location>
</feature>
<dbReference type="InterPro" id="IPR036662">
    <property type="entry name" value="PTS_EIIA_man-typ_sf"/>
</dbReference>
<comment type="caution">
    <text evidence="7">The sequence shown here is derived from an EMBL/GenBank/DDBJ whole genome shotgun (WGS) entry which is preliminary data.</text>
</comment>
<dbReference type="EC" id="2.7.1.121" evidence="3"/>
<keyword evidence="8" id="KW-1185">Reference proteome</keyword>
<accession>A0A917S1U2</accession>